<sequence>MGDDEQLTMDLGVERTEWGKWSDTDRHAAQVRKFLDYAGLDRLPADLWPEDSPELQRLNDLCRELFPDSEAPYRPENQDMTDAFICFLGACFMQYVGGEWVDHTEYGPDKSFYSGGVNPALRYVDYDGDEDESSVFDYIDSMIDHNIEYGDGFIHITADLRRKYYNLM</sequence>
<organism evidence="1 2">
    <name type="scientific">Nocardia ninae NBRC 108245</name>
    <dbReference type="NCBI Taxonomy" id="1210091"/>
    <lineage>
        <taxon>Bacteria</taxon>
        <taxon>Bacillati</taxon>
        <taxon>Actinomycetota</taxon>
        <taxon>Actinomycetes</taxon>
        <taxon>Mycobacteriales</taxon>
        <taxon>Nocardiaceae</taxon>
        <taxon>Nocardia</taxon>
    </lineage>
</organism>
<dbReference type="OrthoDB" id="4534111at2"/>
<dbReference type="Proteomes" id="UP000321424">
    <property type="component" value="Unassembled WGS sequence"/>
</dbReference>
<evidence type="ECO:0000313" key="2">
    <source>
        <dbReference type="Proteomes" id="UP000321424"/>
    </source>
</evidence>
<gene>
    <name evidence="1" type="ORF">NN4_65150</name>
</gene>
<dbReference type="AlphaFoldDB" id="A0A511MPV9"/>
<dbReference type="RefSeq" id="WP_147139292.1">
    <property type="nucleotide sequence ID" value="NZ_BJXA01000060.1"/>
</dbReference>
<proteinExistence type="predicted"/>
<accession>A0A511MPV9</accession>
<dbReference type="EMBL" id="BJXA01000060">
    <property type="protein sequence ID" value="GEM41996.1"/>
    <property type="molecule type" value="Genomic_DNA"/>
</dbReference>
<protein>
    <submittedName>
        <fullName evidence="1">Uncharacterized protein</fullName>
    </submittedName>
</protein>
<keyword evidence="2" id="KW-1185">Reference proteome</keyword>
<comment type="caution">
    <text evidence="1">The sequence shown here is derived from an EMBL/GenBank/DDBJ whole genome shotgun (WGS) entry which is preliminary data.</text>
</comment>
<evidence type="ECO:0000313" key="1">
    <source>
        <dbReference type="EMBL" id="GEM41996.1"/>
    </source>
</evidence>
<reference evidence="1 2" key="1">
    <citation type="submission" date="2019-07" db="EMBL/GenBank/DDBJ databases">
        <title>Whole genome shotgun sequence of Nocardia ninae NBRC 108245.</title>
        <authorList>
            <person name="Hosoyama A."/>
            <person name="Uohara A."/>
            <person name="Ohji S."/>
            <person name="Ichikawa N."/>
        </authorList>
    </citation>
    <scope>NUCLEOTIDE SEQUENCE [LARGE SCALE GENOMIC DNA]</scope>
    <source>
        <strain evidence="1 2">NBRC 108245</strain>
    </source>
</reference>
<name>A0A511MPV9_9NOCA</name>